<reference evidence="1" key="1">
    <citation type="submission" date="2018-10" db="EMBL/GenBank/DDBJ databases">
        <title>Hidden diversity of soil giant viruses.</title>
        <authorList>
            <person name="Schulz F."/>
            <person name="Alteio L."/>
            <person name="Goudeau D."/>
            <person name="Ryan E.M."/>
            <person name="Malmstrom R.R."/>
            <person name="Blanchard J."/>
            <person name="Woyke T."/>
        </authorList>
    </citation>
    <scope>NUCLEOTIDE SEQUENCE</scope>
    <source>
        <strain evidence="1">SAV1</strain>
    </source>
</reference>
<proteinExistence type="predicted"/>
<name>A0A3G5AD65_9VIRU</name>
<organism evidence="1">
    <name type="scientific">Satyrvirus sp</name>
    <dbReference type="NCBI Taxonomy" id="2487771"/>
    <lineage>
        <taxon>Viruses</taxon>
        <taxon>Varidnaviria</taxon>
        <taxon>Bamfordvirae</taxon>
        <taxon>Nucleocytoviricota</taxon>
        <taxon>Megaviricetes</taxon>
        <taxon>Imitervirales</taxon>
        <taxon>Mimiviridae</taxon>
        <taxon>Megamimivirinae</taxon>
    </lineage>
</organism>
<accession>A0A3G5AD65</accession>
<gene>
    <name evidence="1" type="ORF">Satyrvirus5_21</name>
</gene>
<protein>
    <submittedName>
        <fullName evidence="1">Uncharacterized protein</fullName>
    </submittedName>
</protein>
<evidence type="ECO:0000313" key="1">
    <source>
        <dbReference type="EMBL" id="AYV85156.1"/>
    </source>
</evidence>
<sequence length="220" mass="25867">MHRIDRNDRIDMVTGRSCRNCNKWFFHRSPYAHSCPECWQKNKPQKNRTRRCVRCRVELAQDYSKFVCPACSTMYTHKCDYCEKNFKAESVHVRKICPSCTVLRTNIKKNTLPPDQVHPGLFLKIKYLVIEKDHDGYCSDSYNDTETKSKRIEHYPLLKIFGKDDIGSDDNINSWNKKLKIYEIRDEELNDYACSKCKTTASIYKATVVKHLPIRELISG</sequence>
<dbReference type="EMBL" id="MK072441">
    <property type="protein sequence ID" value="AYV85156.1"/>
    <property type="molecule type" value="Genomic_DNA"/>
</dbReference>